<comment type="caution">
    <text evidence="1">The sequence shown here is derived from an EMBL/GenBank/DDBJ whole genome shotgun (WGS) entry which is preliminary data.</text>
</comment>
<name>A0A6L2J5K6_TANCI</name>
<evidence type="ECO:0008006" key="2">
    <source>
        <dbReference type="Google" id="ProtNLM"/>
    </source>
</evidence>
<dbReference type="EMBL" id="BKCJ010000300">
    <property type="protein sequence ID" value="GEU31920.1"/>
    <property type="molecule type" value="Genomic_DNA"/>
</dbReference>
<gene>
    <name evidence="1" type="ORF">Tci_003898</name>
</gene>
<sequence length="211" mass="23550">MTESPFVDLSFVVLVFSPKDDSTAYLNKAMAFLTAVASLRNAAWYKEKAMLAEAQEAGQMLDKEQLVFIADPGIPAIQAKTIIPYNAAFQNEDVDTYDSGCDELSTTQAVLMSNISNYGSEVISEVPHSKTYLNDVNSQSVHALQNFEQSLVMNFINNEIPSDSNIILYSQYLQETQHATIQDTNLQAQQDSMILSVIEQMSEQMIYHVNN</sequence>
<protein>
    <recommendedName>
        <fullName evidence="2">Retrovirus-related Pol polyprotein from transposon TNT 1-94</fullName>
    </recommendedName>
</protein>
<evidence type="ECO:0000313" key="1">
    <source>
        <dbReference type="EMBL" id="GEU31920.1"/>
    </source>
</evidence>
<accession>A0A6L2J5K6</accession>
<proteinExistence type="predicted"/>
<organism evidence="1">
    <name type="scientific">Tanacetum cinerariifolium</name>
    <name type="common">Dalmatian daisy</name>
    <name type="synonym">Chrysanthemum cinerariifolium</name>
    <dbReference type="NCBI Taxonomy" id="118510"/>
    <lineage>
        <taxon>Eukaryota</taxon>
        <taxon>Viridiplantae</taxon>
        <taxon>Streptophyta</taxon>
        <taxon>Embryophyta</taxon>
        <taxon>Tracheophyta</taxon>
        <taxon>Spermatophyta</taxon>
        <taxon>Magnoliopsida</taxon>
        <taxon>eudicotyledons</taxon>
        <taxon>Gunneridae</taxon>
        <taxon>Pentapetalae</taxon>
        <taxon>asterids</taxon>
        <taxon>campanulids</taxon>
        <taxon>Asterales</taxon>
        <taxon>Asteraceae</taxon>
        <taxon>Asteroideae</taxon>
        <taxon>Anthemideae</taxon>
        <taxon>Anthemidinae</taxon>
        <taxon>Tanacetum</taxon>
    </lineage>
</organism>
<dbReference type="AlphaFoldDB" id="A0A6L2J5K6"/>
<reference evidence="1" key="1">
    <citation type="journal article" date="2019" name="Sci. Rep.">
        <title>Draft genome of Tanacetum cinerariifolium, the natural source of mosquito coil.</title>
        <authorList>
            <person name="Yamashiro T."/>
            <person name="Shiraishi A."/>
            <person name="Satake H."/>
            <person name="Nakayama K."/>
        </authorList>
    </citation>
    <scope>NUCLEOTIDE SEQUENCE</scope>
</reference>